<dbReference type="EMBL" id="CAFBMC010000085">
    <property type="protein sequence ID" value="CAB4906949.1"/>
    <property type="molecule type" value="Genomic_DNA"/>
</dbReference>
<organism evidence="2">
    <name type="scientific">freshwater metagenome</name>
    <dbReference type="NCBI Taxonomy" id="449393"/>
    <lineage>
        <taxon>unclassified sequences</taxon>
        <taxon>metagenomes</taxon>
        <taxon>ecological metagenomes</taxon>
    </lineage>
</organism>
<protein>
    <submittedName>
        <fullName evidence="2">Unannotated protein</fullName>
    </submittedName>
</protein>
<sequence>MTDLFIGVVSHEGSRFALNQGENGLAFTLQRALSASGVSSEVSVNTRNDWTPALLNITPGVALASARASLAFEQTWQRYLDEETPSPFFTRARKYWEFRARRWALGLKSKKKAFGVSSVTAVQRLANIELSHVNLWQQGVASEARWVLILEDDGGCTDIDDLAAGLVGLLSSTDFVGEGGVGRRYANVSASFESHQLGVNHLLSSTPLEWAGSVDRSIQASSRPITNTVCAILYNTELLALILGKFADMAFSPVIPIDFKLNAALIALFRQGQLGDGDCLQVQPAPIVQMSMHEMG</sequence>
<evidence type="ECO:0000313" key="1">
    <source>
        <dbReference type="EMBL" id="CAB4906949.1"/>
    </source>
</evidence>
<name>A0A6J7SNZ5_9ZZZZ</name>
<gene>
    <name evidence="1" type="ORF">UFOPK3495_01326</name>
    <name evidence="2" type="ORF">UFOPK4237_01710</name>
</gene>
<evidence type="ECO:0000313" key="2">
    <source>
        <dbReference type="EMBL" id="CAB5043164.1"/>
    </source>
</evidence>
<accession>A0A6J7SNZ5</accession>
<dbReference type="AlphaFoldDB" id="A0A6J7SNZ5"/>
<reference evidence="2" key="1">
    <citation type="submission" date="2020-05" db="EMBL/GenBank/DDBJ databases">
        <authorList>
            <person name="Chiriac C."/>
            <person name="Salcher M."/>
            <person name="Ghai R."/>
            <person name="Kavagutti S V."/>
        </authorList>
    </citation>
    <scope>NUCLEOTIDE SEQUENCE</scope>
</reference>
<proteinExistence type="predicted"/>
<dbReference type="EMBL" id="CAFBPZ010000179">
    <property type="protein sequence ID" value="CAB5043164.1"/>
    <property type="molecule type" value="Genomic_DNA"/>
</dbReference>